<gene>
    <name evidence="1" type="ORF">JF259_01795</name>
</gene>
<reference evidence="1" key="1">
    <citation type="submission" date="2020-12" db="EMBL/GenBank/DDBJ databases">
        <title>Snuella sp. nov., isolated from sediment in Incheon.</title>
        <authorList>
            <person name="Kim W."/>
        </authorList>
    </citation>
    <scope>NUCLEOTIDE SEQUENCE</scope>
    <source>
        <strain evidence="1">CAU 1569</strain>
    </source>
</reference>
<keyword evidence="2" id="KW-1185">Reference proteome</keyword>
<proteinExistence type="predicted"/>
<organism evidence="1 2">
    <name type="scientific">Snuella sedimenti</name>
    <dbReference type="NCBI Taxonomy" id="2798802"/>
    <lineage>
        <taxon>Bacteria</taxon>
        <taxon>Pseudomonadati</taxon>
        <taxon>Bacteroidota</taxon>
        <taxon>Flavobacteriia</taxon>
        <taxon>Flavobacteriales</taxon>
        <taxon>Flavobacteriaceae</taxon>
        <taxon>Snuella</taxon>
    </lineage>
</organism>
<dbReference type="Proteomes" id="UP000610931">
    <property type="component" value="Unassembled WGS sequence"/>
</dbReference>
<evidence type="ECO:0000313" key="1">
    <source>
        <dbReference type="EMBL" id="MBJ6366810.1"/>
    </source>
</evidence>
<name>A0A8J7LR49_9FLAO</name>
<comment type="caution">
    <text evidence="1">The sequence shown here is derived from an EMBL/GenBank/DDBJ whole genome shotgun (WGS) entry which is preliminary data.</text>
</comment>
<accession>A0A8J7LR49</accession>
<evidence type="ECO:0000313" key="2">
    <source>
        <dbReference type="Proteomes" id="UP000610931"/>
    </source>
</evidence>
<protein>
    <recommendedName>
        <fullName evidence="3">Tetratricopeptide repeat protein</fullName>
    </recommendedName>
</protein>
<evidence type="ECO:0008006" key="3">
    <source>
        <dbReference type="Google" id="ProtNLM"/>
    </source>
</evidence>
<sequence length="98" mass="11297">MKNLLLIILILTFVNCKNDSDRVISKNSNDAEIIYRNHFKRGWMKDSIASATFDLASEQNAKGNYKKAKELYQKANQIVGSPILELSNFLKFQQSYCF</sequence>
<dbReference type="AlphaFoldDB" id="A0A8J7LR49"/>
<dbReference type="EMBL" id="JAELVQ010000001">
    <property type="protein sequence ID" value="MBJ6366810.1"/>
    <property type="molecule type" value="Genomic_DNA"/>
</dbReference>